<protein>
    <recommendedName>
        <fullName evidence="6">Methyltransferase</fullName>
    </recommendedName>
</protein>
<dbReference type="Pfam" id="PF06253">
    <property type="entry name" value="MTTB"/>
    <property type="match status" value="1"/>
</dbReference>
<evidence type="ECO:0000256" key="1">
    <source>
        <dbReference type="ARBA" id="ARBA00007137"/>
    </source>
</evidence>
<dbReference type="EMBL" id="UINC01013993">
    <property type="protein sequence ID" value="SVA60012.1"/>
    <property type="molecule type" value="Genomic_DNA"/>
</dbReference>
<feature type="non-terminal residue" evidence="5">
    <location>
        <position position="426"/>
    </location>
</feature>
<keyword evidence="2" id="KW-0489">Methyltransferase</keyword>
<dbReference type="InterPro" id="IPR038601">
    <property type="entry name" value="MttB-like_sf"/>
</dbReference>
<evidence type="ECO:0000256" key="2">
    <source>
        <dbReference type="ARBA" id="ARBA00022603"/>
    </source>
</evidence>
<feature type="region of interest" description="Disordered" evidence="4">
    <location>
        <begin position="1"/>
        <end position="26"/>
    </location>
</feature>
<dbReference type="InterPro" id="IPR010426">
    <property type="entry name" value="MTTB_MeTrfase"/>
</dbReference>
<dbReference type="GO" id="GO:0032259">
    <property type="term" value="P:methylation"/>
    <property type="evidence" value="ECO:0007669"/>
    <property type="project" value="UniProtKB-KW"/>
</dbReference>
<proteinExistence type="inferred from homology"/>
<organism evidence="5">
    <name type="scientific">marine metagenome</name>
    <dbReference type="NCBI Taxonomy" id="408172"/>
    <lineage>
        <taxon>unclassified sequences</taxon>
        <taxon>metagenomes</taxon>
        <taxon>ecological metagenomes</taxon>
    </lineage>
</organism>
<evidence type="ECO:0008006" key="6">
    <source>
        <dbReference type="Google" id="ProtNLM"/>
    </source>
</evidence>
<accession>A0A381X628</accession>
<reference evidence="5" key="1">
    <citation type="submission" date="2018-05" db="EMBL/GenBank/DDBJ databases">
        <authorList>
            <person name="Lanie J.A."/>
            <person name="Ng W.-L."/>
            <person name="Kazmierczak K.M."/>
            <person name="Andrzejewski T.M."/>
            <person name="Davidsen T.M."/>
            <person name="Wayne K.J."/>
            <person name="Tettelin H."/>
            <person name="Glass J.I."/>
            <person name="Rusch D."/>
            <person name="Podicherti R."/>
            <person name="Tsui H.-C.T."/>
            <person name="Winkler M.E."/>
        </authorList>
    </citation>
    <scope>NUCLEOTIDE SEQUENCE</scope>
</reference>
<dbReference type="GO" id="GO:0015948">
    <property type="term" value="P:methanogenesis"/>
    <property type="evidence" value="ECO:0007669"/>
    <property type="project" value="InterPro"/>
</dbReference>
<dbReference type="AlphaFoldDB" id="A0A381X628"/>
<keyword evidence="3" id="KW-0808">Transferase</keyword>
<dbReference type="PIRSF" id="PIRSF037567">
    <property type="entry name" value="MTTB_MeTrfase"/>
    <property type="match status" value="1"/>
</dbReference>
<sequence length="426" mass="46361">MNNIQPKTSRRRKRRTAGVPEKSSLPWKTIRNSLPPIEPLSADEIESIHQTSLRVLAQLGIKVTDTEARKIYAEGGARVDDSEEMVYLDPEMVEEVIKLVPAEFTLQARNPEKSVTLGGNHITFSGVAGPAFVSDLDRGRRPGTYAELCDYKKLFQTYDIIHYALGGFEPLDLPENSRHLDVLLAEIRYTDKCLYSSLLGSNRARDGLNMASILFGIDFDALPQHIVISGNININSPRLLDGPMAGGLIELARAGQPVIVTPFTLAGAMSPVTVIGAITQQNAEALAGIVLTQLVRPGTPAVYGGFTSNVDMRTGSPAFGTPEQTKASLITGQLCRRYQIPFRSSNTNASTSVDAQAAYESEMSLWGAVMGHANMILHGGGWLEGGLVASFEKLIIDVEMMQMMAEFVDPLVVNDQTLAIEAMREV</sequence>
<evidence type="ECO:0000256" key="3">
    <source>
        <dbReference type="ARBA" id="ARBA00022679"/>
    </source>
</evidence>
<name>A0A381X628_9ZZZZ</name>
<dbReference type="GO" id="GO:0008168">
    <property type="term" value="F:methyltransferase activity"/>
    <property type="evidence" value="ECO:0007669"/>
    <property type="project" value="UniProtKB-KW"/>
</dbReference>
<evidence type="ECO:0000313" key="5">
    <source>
        <dbReference type="EMBL" id="SVA60012.1"/>
    </source>
</evidence>
<comment type="similarity">
    <text evidence="1">Belongs to the trimethylamine methyltransferase family.</text>
</comment>
<evidence type="ECO:0000256" key="4">
    <source>
        <dbReference type="SAM" id="MobiDB-lite"/>
    </source>
</evidence>
<gene>
    <name evidence="5" type="ORF">METZ01_LOCUS112866</name>
</gene>
<dbReference type="Gene3D" id="3.20.20.480">
    <property type="entry name" value="Trimethylamine methyltransferase-like"/>
    <property type="match status" value="1"/>
</dbReference>